<feature type="transmembrane region" description="Helical" evidence="2">
    <location>
        <begin position="65"/>
        <end position="85"/>
    </location>
</feature>
<dbReference type="Proteomes" id="UP001174909">
    <property type="component" value="Unassembled WGS sequence"/>
</dbReference>
<keyword evidence="2" id="KW-0812">Transmembrane</keyword>
<keyword evidence="4" id="KW-1185">Reference proteome</keyword>
<feature type="compositionally biased region" description="Polar residues" evidence="1">
    <location>
        <begin position="247"/>
        <end position="264"/>
    </location>
</feature>
<name>A0AA35SN56_GEOBA</name>
<keyword evidence="2" id="KW-0472">Membrane</keyword>
<keyword evidence="2" id="KW-1133">Transmembrane helix</keyword>
<organism evidence="3 4">
    <name type="scientific">Geodia barretti</name>
    <name type="common">Barrett's horny sponge</name>
    <dbReference type="NCBI Taxonomy" id="519541"/>
    <lineage>
        <taxon>Eukaryota</taxon>
        <taxon>Metazoa</taxon>
        <taxon>Porifera</taxon>
        <taxon>Demospongiae</taxon>
        <taxon>Heteroscleromorpha</taxon>
        <taxon>Tetractinellida</taxon>
        <taxon>Astrophorina</taxon>
        <taxon>Geodiidae</taxon>
        <taxon>Geodia</taxon>
    </lineage>
</organism>
<comment type="caution">
    <text evidence="3">The sequence shown here is derived from an EMBL/GenBank/DDBJ whole genome shotgun (WGS) entry which is preliminary data.</text>
</comment>
<gene>
    <name evidence="3" type="ORF">GBAR_LOCUS18200</name>
</gene>
<feature type="region of interest" description="Disordered" evidence="1">
    <location>
        <begin position="242"/>
        <end position="270"/>
    </location>
</feature>
<evidence type="ECO:0000313" key="4">
    <source>
        <dbReference type="Proteomes" id="UP001174909"/>
    </source>
</evidence>
<accession>A0AA35SN56</accession>
<proteinExistence type="predicted"/>
<reference evidence="3" key="1">
    <citation type="submission" date="2023-03" db="EMBL/GenBank/DDBJ databases">
        <authorList>
            <person name="Steffen K."/>
            <person name="Cardenas P."/>
        </authorList>
    </citation>
    <scope>NUCLEOTIDE SEQUENCE</scope>
</reference>
<sequence>MLLYQVISRRCCVRVSAALLVLLVPVFLLLVFLLVDREVPVVLVLLLVLIVISFVSQEQKTPPQLLVELVLVVVLETVLLLGVFVRLSMTVFVVVLLGVVGGGWGGDIGRGMSGGGGRRGDIDRGVFGGGGGSGRGDIERGVPVLGRVAGLGVSRSPKVLPSPNAERPPLEDIWRVSTICVSVILLRGPVVILRREPVVILLRVPVVLGRVVSPSSHTQTEQWQVSRSKTAGKLHVTNPRKYRMHSHSQVSSRRNCLSEQQSRLPMSHTH</sequence>
<dbReference type="AlphaFoldDB" id="A0AA35SN56"/>
<protein>
    <submittedName>
        <fullName evidence="3">Uncharacterized protein</fullName>
    </submittedName>
</protein>
<dbReference type="EMBL" id="CASHTH010002586">
    <property type="protein sequence ID" value="CAI8032147.1"/>
    <property type="molecule type" value="Genomic_DNA"/>
</dbReference>
<evidence type="ECO:0000313" key="3">
    <source>
        <dbReference type="EMBL" id="CAI8032147.1"/>
    </source>
</evidence>
<evidence type="ECO:0000256" key="2">
    <source>
        <dbReference type="SAM" id="Phobius"/>
    </source>
</evidence>
<evidence type="ECO:0000256" key="1">
    <source>
        <dbReference type="SAM" id="MobiDB-lite"/>
    </source>
</evidence>
<feature type="transmembrane region" description="Helical" evidence="2">
    <location>
        <begin position="12"/>
        <end position="33"/>
    </location>
</feature>
<feature type="transmembrane region" description="Helical" evidence="2">
    <location>
        <begin position="39"/>
        <end position="56"/>
    </location>
</feature>